<accession>A0AAV3TXW9</accession>
<proteinExistence type="predicted"/>
<dbReference type="Proteomes" id="UP001409585">
    <property type="component" value="Unassembled WGS sequence"/>
</dbReference>
<organism evidence="1 2">
    <name type="scientific">Halioxenophilus aromaticivorans</name>
    <dbReference type="NCBI Taxonomy" id="1306992"/>
    <lineage>
        <taxon>Bacteria</taxon>
        <taxon>Pseudomonadati</taxon>
        <taxon>Pseudomonadota</taxon>
        <taxon>Gammaproteobacteria</taxon>
        <taxon>Alteromonadales</taxon>
        <taxon>Alteromonadaceae</taxon>
        <taxon>Halioxenophilus</taxon>
    </lineage>
</organism>
<sequence length="89" mass="9871">MCLRPLRVKVQEARQAYLDALNESIEEDLLVHGKKPVVPQSSAYKEKEITQSAIDPGAVVWFETISLEVPSILITEGWIGAIISSLIHT</sequence>
<dbReference type="EMBL" id="BAABLX010000004">
    <property type="protein sequence ID" value="GAA4931571.1"/>
    <property type="molecule type" value="Genomic_DNA"/>
</dbReference>
<dbReference type="AlphaFoldDB" id="A0AAV3TXW9"/>
<comment type="caution">
    <text evidence="1">The sequence shown here is derived from an EMBL/GenBank/DDBJ whole genome shotgun (WGS) entry which is preliminary data.</text>
</comment>
<protein>
    <submittedName>
        <fullName evidence="1">Uncharacterized protein</fullName>
    </submittedName>
</protein>
<evidence type="ECO:0000313" key="1">
    <source>
        <dbReference type="EMBL" id="GAA4931571.1"/>
    </source>
</evidence>
<name>A0AAV3TXW9_9ALTE</name>
<reference evidence="2" key="1">
    <citation type="journal article" date="2019" name="Int. J. Syst. Evol. Microbiol.">
        <title>The Global Catalogue of Microorganisms (GCM) 10K type strain sequencing project: providing services to taxonomists for standard genome sequencing and annotation.</title>
        <authorList>
            <consortium name="The Broad Institute Genomics Platform"/>
            <consortium name="The Broad Institute Genome Sequencing Center for Infectious Disease"/>
            <person name="Wu L."/>
            <person name="Ma J."/>
        </authorList>
    </citation>
    <scope>NUCLEOTIDE SEQUENCE [LARGE SCALE GENOMIC DNA]</scope>
    <source>
        <strain evidence="2">JCM 19134</strain>
    </source>
</reference>
<keyword evidence="2" id="KW-1185">Reference proteome</keyword>
<gene>
    <name evidence="1" type="ORF">GCM10025791_04680</name>
</gene>
<evidence type="ECO:0000313" key="2">
    <source>
        <dbReference type="Proteomes" id="UP001409585"/>
    </source>
</evidence>